<dbReference type="EMBL" id="CP040058">
    <property type="protein sequence ID" value="QCP36145.1"/>
    <property type="molecule type" value="Genomic_DNA"/>
</dbReference>
<reference evidence="1 2" key="1">
    <citation type="submission" date="2019-05" db="EMBL/GenBank/DDBJ databases">
        <title>Complete genome sequencing of Anaerostipes rhamnosivorans.</title>
        <authorList>
            <person name="Bui T.P.N."/>
            <person name="de Vos W.M."/>
        </authorList>
    </citation>
    <scope>NUCLEOTIDE SEQUENCE [LARGE SCALE GENOMIC DNA]</scope>
    <source>
        <strain evidence="1 2">1y2</strain>
    </source>
</reference>
<gene>
    <name evidence="1" type="ORF">AR1Y2_2691</name>
</gene>
<dbReference type="Proteomes" id="UP000298653">
    <property type="component" value="Chromosome"/>
</dbReference>
<dbReference type="AlphaFoldDB" id="A0A4P8IH35"/>
<evidence type="ECO:0000313" key="2">
    <source>
        <dbReference type="Proteomes" id="UP000298653"/>
    </source>
</evidence>
<proteinExistence type="predicted"/>
<dbReference type="RefSeq" id="WP_175403653.1">
    <property type="nucleotide sequence ID" value="NZ_CP040058.1"/>
</dbReference>
<evidence type="ECO:0000313" key="1">
    <source>
        <dbReference type="EMBL" id="QCP36145.1"/>
    </source>
</evidence>
<dbReference type="KEGG" id="arf:AR1Y2_2691"/>
<name>A0A4P8IH35_9FIRM</name>
<sequence>MTEREILKEAENYCNKKKCKECDYWKAGQGCRINYPGTKGDKKHA</sequence>
<keyword evidence="2" id="KW-1185">Reference proteome</keyword>
<organism evidence="1 2">
    <name type="scientific">Anaerostipes rhamnosivorans</name>
    <dbReference type="NCBI Taxonomy" id="1229621"/>
    <lineage>
        <taxon>Bacteria</taxon>
        <taxon>Bacillati</taxon>
        <taxon>Bacillota</taxon>
        <taxon>Clostridia</taxon>
        <taxon>Lachnospirales</taxon>
        <taxon>Lachnospiraceae</taxon>
        <taxon>Anaerostipes</taxon>
    </lineage>
</organism>
<accession>A0A4P8IH35</accession>
<protein>
    <submittedName>
        <fullName evidence="1">Uncharacterized protein</fullName>
    </submittedName>
</protein>